<evidence type="ECO:0000313" key="17">
    <source>
        <dbReference type="Proteomes" id="UP000240974"/>
    </source>
</evidence>
<evidence type="ECO:0000256" key="10">
    <source>
        <dbReference type="ARBA" id="ARBA00023235"/>
    </source>
</evidence>
<dbReference type="InterPro" id="IPR013785">
    <property type="entry name" value="Aldolase_TIM"/>
</dbReference>
<dbReference type="SUPFAM" id="SSF51366">
    <property type="entry name" value="Ribulose-phoshate binding barrel"/>
    <property type="match status" value="1"/>
</dbReference>
<name>A0A2T3FWU1_9FIRM</name>
<dbReference type="RefSeq" id="WP_022001726.1">
    <property type="nucleotide sequence ID" value="NZ_DAWBZG010000337.1"/>
</dbReference>
<evidence type="ECO:0000256" key="9">
    <source>
        <dbReference type="ARBA" id="ARBA00023102"/>
    </source>
</evidence>
<dbReference type="Pfam" id="PF00977">
    <property type="entry name" value="His_biosynth"/>
    <property type="match status" value="1"/>
</dbReference>
<evidence type="ECO:0000313" key="16">
    <source>
        <dbReference type="EMBL" id="PST39721.1"/>
    </source>
</evidence>
<dbReference type="InterPro" id="IPR044524">
    <property type="entry name" value="Isoase_HisA-like"/>
</dbReference>
<dbReference type="FunFam" id="3.20.20.70:FF:000009">
    <property type="entry name" value="1-(5-phosphoribosyl)-5-[(5-phosphoribosylamino)methylideneamino] imidazole-4-carboxamide isomerase"/>
    <property type="match status" value="1"/>
</dbReference>
<reference evidence="16 17" key="1">
    <citation type="journal article" date="2019" name="Int. J. Syst. Evol. Microbiol.">
        <title>Faecalibacillus intestinalis gen. nov., sp. nov. and Faecalibacillus faecis sp. nov., isolated from human faeces.</title>
        <authorList>
            <person name="Seo B."/>
            <person name="Jeon K."/>
            <person name="Baek I."/>
            <person name="Lee Y.M."/>
            <person name="Baek K."/>
            <person name="Ko G."/>
        </authorList>
    </citation>
    <scope>NUCLEOTIDE SEQUENCE [LARGE SCALE GENOMIC DNA]</scope>
    <source>
        <strain evidence="16 17">SNUG30099</strain>
    </source>
</reference>
<evidence type="ECO:0000256" key="3">
    <source>
        <dbReference type="ARBA" id="ARBA00005133"/>
    </source>
</evidence>
<dbReference type="InterPro" id="IPR011060">
    <property type="entry name" value="RibuloseP-bd_barrel"/>
</dbReference>
<dbReference type="Proteomes" id="UP000240974">
    <property type="component" value="Unassembled WGS sequence"/>
</dbReference>
<organism evidence="16 17">
    <name type="scientific">Faecalibacillus intestinalis</name>
    <dbReference type="NCBI Taxonomy" id="1982626"/>
    <lineage>
        <taxon>Bacteria</taxon>
        <taxon>Bacillati</taxon>
        <taxon>Bacillota</taxon>
        <taxon>Erysipelotrichia</taxon>
        <taxon>Erysipelotrichales</taxon>
        <taxon>Coprobacillaceae</taxon>
        <taxon>Faecalibacillus</taxon>
    </lineage>
</organism>
<dbReference type="CDD" id="cd04732">
    <property type="entry name" value="HisA"/>
    <property type="match status" value="1"/>
</dbReference>
<feature type="active site" description="Proton acceptor" evidence="12">
    <location>
        <position position="8"/>
    </location>
</feature>
<dbReference type="EC" id="5.3.1.16" evidence="5 12"/>
<evidence type="ECO:0000256" key="11">
    <source>
        <dbReference type="ARBA" id="ARBA00030547"/>
    </source>
</evidence>
<proteinExistence type="inferred from homology"/>
<evidence type="ECO:0000256" key="2">
    <source>
        <dbReference type="ARBA" id="ARBA00004496"/>
    </source>
</evidence>
<evidence type="ECO:0000256" key="4">
    <source>
        <dbReference type="ARBA" id="ARBA00009667"/>
    </source>
</evidence>
<evidence type="ECO:0000256" key="13">
    <source>
        <dbReference type="RuleBase" id="RU003657"/>
    </source>
</evidence>
<comment type="pathway">
    <text evidence="3 12 14">Amino-acid biosynthesis; L-histidine biosynthesis; L-histidine from 5-phospho-alpha-D-ribose 1-diphosphate: step 4/9.</text>
</comment>
<keyword evidence="8 12" id="KW-0028">Amino-acid biosynthesis</keyword>
<dbReference type="AlphaFoldDB" id="A0A2T3FWU1"/>
<evidence type="ECO:0000256" key="8">
    <source>
        <dbReference type="ARBA" id="ARBA00022605"/>
    </source>
</evidence>
<dbReference type="PANTHER" id="PTHR43090">
    <property type="entry name" value="1-(5-PHOSPHORIBOSYL)-5-[(5-PHOSPHORIBOSYLAMINO)METHYLIDENEAMINO] IMIDAZOLE-4-CARBOXAMIDE ISOMERASE"/>
    <property type="match status" value="1"/>
</dbReference>
<dbReference type="EMBL" id="PYLQ01000016">
    <property type="protein sequence ID" value="PST39721.1"/>
    <property type="molecule type" value="Genomic_DNA"/>
</dbReference>
<sequence>MLVIPAIDLKDGQAVRLFKGDYNQKTVYSDHPEELAQTFEKAGAIYLHVVDLDGAKDGFAKNLETIKKIRNSTKMKIELGGGIRDLKTVQLYLDKVGIDRVILGTAALKDPEFLKEALRQYGSEKIVVGVDVKNGFVSTAGWLETSQMPYIEFIQYLESIGVGYIVATDISKDGTLTGPNFEMYDEIAKNSQIQFVVSGGIKDFDNIQKVAQKDYYACIVGKAYYEKKIDLKETIKCLQNV</sequence>
<keyword evidence="9 12" id="KW-0368">Histidine biosynthesis</keyword>
<keyword evidence="7 12" id="KW-0963">Cytoplasm</keyword>
<evidence type="ECO:0000256" key="6">
    <source>
        <dbReference type="ARBA" id="ARBA00018464"/>
    </source>
</evidence>
<dbReference type="Proteomes" id="UP001204814">
    <property type="component" value="Unassembled WGS sequence"/>
</dbReference>
<dbReference type="GO" id="GO:0000105">
    <property type="term" value="P:L-histidine biosynthetic process"/>
    <property type="evidence" value="ECO:0007669"/>
    <property type="project" value="UniProtKB-UniRule"/>
</dbReference>
<dbReference type="Gene3D" id="3.20.20.70">
    <property type="entry name" value="Aldolase class I"/>
    <property type="match status" value="1"/>
</dbReference>
<dbReference type="GO" id="GO:0005737">
    <property type="term" value="C:cytoplasm"/>
    <property type="evidence" value="ECO:0007669"/>
    <property type="project" value="UniProtKB-SubCell"/>
</dbReference>
<dbReference type="NCBIfam" id="TIGR00007">
    <property type="entry name" value="1-(5-phosphoribosyl)-5-[(5-phosphoribosylamino)methylideneamino]imidazole-4-carboxamide isomerase"/>
    <property type="match status" value="1"/>
</dbReference>
<keyword evidence="10 12" id="KW-0413">Isomerase</keyword>
<dbReference type="InterPro" id="IPR023016">
    <property type="entry name" value="HisA/PriA"/>
</dbReference>
<comment type="caution">
    <text evidence="16">The sequence shown here is derived from an EMBL/GenBank/DDBJ whole genome shotgun (WGS) entry which is preliminary data.</text>
</comment>
<evidence type="ECO:0000256" key="12">
    <source>
        <dbReference type="HAMAP-Rule" id="MF_01014"/>
    </source>
</evidence>
<dbReference type="InterPro" id="IPR006063">
    <property type="entry name" value="HisA_bact_arch"/>
</dbReference>
<evidence type="ECO:0000256" key="14">
    <source>
        <dbReference type="RuleBase" id="RU003658"/>
    </source>
</evidence>
<gene>
    <name evidence="12 16" type="primary">hisA</name>
    <name evidence="16" type="ORF">C7U54_10505</name>
    <name evidence="15" type="ORF">NE542_00190</name>
</gene>
<dbReference type="HAMAP" id="MF_01014">
    <property type="entry name" value="HisA"/>
    <property type="match status" value="1"/>
</dbReference>
<comment type="similarity">
    <text evidence="4 12 13">Belongs to the HisA/HisF family.</text>
</comment>
<dbReference type="GO" id="GO:0003949">
    <property type="term" value="F:1-(5-phosphoribosyl)-5-[(5-phosphoribosylamino)methylideneamino]imidazole-4-carboxamide isomerase activity"/>
    <property type="evidence" value="ECO:0007669"/>
    <property type="project" value="UniProtKB-UniRule"/>
</dbReference>
<dbReference type="InterPro" id="IPR006062">
    <property type="entry name" value="His_biosynth"/>
</dbReference>
<reference evidence="15" key="2">
    <citation type="submission" date="2022-06" db="EMBL/GenBank/DDBJ databases">
        <title>Isolation of gut microbiota from human fecal samples.</title>
        <authorList>
            <person name="Pamer E.G."/>
            <person name="Barat B."/>
            <person name="Waligurski E."/>
            <person name="Medina S."/>
            <person name="Paddock L."/>
            <person name="Mostad J."/>
        </authorList>
    </citation>
    <scope>NUCLEOTIDE SEQUENCE</scope>
    <source>
        <strain evidence="15">DFI.6.24</strain>
    </source>
</reference>
<keyword evidence="17" id="KW-1185">Reference proteome</keyword>
<dbReference type="GO" id="GO:0000162">
    <property type="term" value="P:L-tryptophan biosynthetic process"/>
    <property type="evidence" value="ECO:0007669"/>
    <property type="project" value="TreeGrafter"/>
</dbReference>
<protein>
    <recommendedName>
        <fullName evidence="6 12">1-(5-phosphoribosyl)-5-[(5-phosphoribosylamino)methylideneamino] imidazole-4-carboxamide isomerase</fullName>
        <ecNumber evidence="5 12">5.3.1.16</ecNumber>
    </recommendedName>
    <alternativeName>
        <fullName evidence="11 12">Phosphoribosylformimino-5-aminoimidazole carboxamide ribotide isomerase</fullName>
    </alternativeName>
</protein>
<comment type="subcellular location">
    <subcellularLocation>
        <location evidence="2 12 14">Cytoplasm</location>
    </subcellularLocation>
</comment>
<evidence type="ECO:0000256" key="1">
    <source>
        <dbReference type="ARBA" id="ARBA00000901"/>
    </source>
</evidence>
<dbReference type="EMBL" id="JANGBO010000001">
    <property type="protein sequence ID" value="MCQ5060261.1"/>
    <property type="molecule type" value="Genomic_DNA"/>
</dbReference>
<feature type="active site" description="Proton donor" evidence="12">
    <location>
        <position position="131"/>
    </location>
</feature>
<dbReference type="PANTHER" id="PTHR43090:SF2">
    <property type="entry name" value="1-(5-PHOSPHORIBOSYL)-5-[(5-PHOSPHORIBOSYLAMINO)METHYLIDENEAMINO] IMIDAZOLE-4-CARBOXAMIDE ISOMERASE"/>
    <property type="match status" value="1"/>
</dbReference>
<evidence type="ECO:0000256" key="5">
    <source>
        <dbReference type="ARBA" id="ARBA00012550"/>
    </source>
</evidence>
<accession>A0A2T3FWU1</accession>
<evidence type="ECO:0000256" key="7">
    <source>
        <dbReference type="ARBA" id="ARBA00022490"/>
    </source>
</evidence>
<evidence type="ECO:0000313" key="15">
    <source>
        <dbReference type="EMBL" id="MCQ5060261.1"/>
    </source>
</evidence>
<comment type="catalytic activity">
    <reaction evidence="1 12 14">
        <text>1-(5-phospho-beta-D-ribosyl)-5-[(5-phospho-beta-D-ribosylamino)methylideneamino]imidazole-4-carboxamide = 5-[(5-phospho-1-deoxy-D-ribulos-1-ylimino)methylamino]-1-(5-phospho-beta-D-ribosyl)imidazole-4-carboxamide</text>
        <dbReference type="Rhea" id="RHEA:15469"/>
        <dbReference type="ChEBI" id="CHEBI:58435"/>
        <dbReference type="ChEBI" id="CHEBI:58525"/>
        <dbReference type="EC" id="5.3.1.16"/>
    </reaction>
</comment>
<dbReference type="UniPathway" id="UPA00031">
    <property type="reaction ID" value="UER00009"/>
</dbReference>